<accession>A0A918S4G3</accession>
<dbReference type="PANTHER" id="PTHR35369">
    <property type="entry name" value="BLR3025 PROTEIN-RELATED"/>
    <property type="match status" value="1"/>
</dbReference>
<feature type="domain" description="UmuC" evidence="7">
    <location>
        <begin position="11"/>
        <end position="153"/>
    </location>
</feature>
<feature type="domain" description="DNA polymerase Y-family little finger" evidence="8">
    <location>
        <begin position="242"/>
        <end position="343"/>
    </location>
</feature>
<dbReference type="InterPro" id="IPR043502">
    <property type="entry name" value="DNA/RNA_pol_sf"/>
</dbReference>
<evidence type="ECO:0000256" key="3">
    <source>
        <dbReference type="ARBA" id="ARBA00012417"/>
    </source>
</evidence>
<evidence type="ECO:0000313" key="9">
    <source>
        <dbReference type="EMBL" id="GHA24031.1"/>
    </source>
</evidence>
<dbReference type="SUPFAM" id="SSF56672">
    <property type="entry name" value="DNA/RNA polymerases"/>
    <property type="match status" value="1"/>
</dbReference>
<evidence type="ECO:0000259" key="7">
    <source>
        <dbReference type="Pfam" id="PF00817"/>
    </source>
</evidence>
<comment type="function">
    <text evidence="5">Poorly processive, error-prone DNA polymerase involved in untargeted mutagenesis. Copies undamaged DNA at stalled replication forks, which arise in vivo from mismatched or misaligned primer ends. These misaligned primers can be extended by PolIV. Exhibits no 3'-5' exonuclease (proofreading) activity. May be involved in translesional synthesis, in conjunction with the beta clamp from PolIII.</text>
</comment>
<evidence type="ECO:0000256" key="5">
    <source>
        <dbReference type="ARBA" id="ARBA00025589"/>
    </source>
</evidence>
<dbReference type="InterPro" id="IPR017961">
    <property type="entry name" value="DNA_pol_Y-fam_little_finger"/>
</dbReference>
<dbReference type="Proteomes" id="UP000646579">
    <property type="component" value="Unassembled WGS sequence"/>
</dbReference>
<evidence type="ECO:0000256" key="2">
    <source>
        <dbReference type="ARBA" id="ARBA00011245"/>
    </source>
</evidence>
<comment type="catalytic activity">
    <reaction evidence="6">
        <text>DNA(n) + a 2'-deoxyribonucleoside 5'-triphosphate = DNA(n+1) + diphosphate</text>
        <dbReference type="Rhea" id="RHEA:22508"/>
        <dbReference type="Rhea" id="RHEA-COMP:17339"/>
        <dbReference type="Rhea" id="RHEA-COMP:17340"/>
        <dbReference type="ChEBI" id="CHEBI:33019"/>
        <dbReference type="ChEBI" id="CHEBI:61560"/>
        <dbReference type="ChEBI" id="CHEBI:173112"/>
        <dbReference type="EC" id="2.7.7.7"/>
    </reaction>
</comment>
<comment type="subunit">
    <text evidence="2">Monomer.</text>
</comment>
<evidence type="ECO:0000256" key="6">
    <source>
        <dbReference type="ARBA" id="ARBA00049244"/>
    </source>
</evidence>
<dbReference type="RefSeq" id="WP_373297319.1">
    <property type="nucleotide sequence ID" value="NZ_BMZE01000002.1"/>
</dbReference>
<dbReference type="AlphaFoldDB" id="A0A918S4G3"/>
<evidence type="ECO:0000256" key="1">
    <source>
        <dbReference type="ARBA" id="ARBA00001946"/>
    </source>
</evidence>
<organism evidence="9 10">
    <name type="scientific">Devosia pacifica</name>
    <dbReference type="NCBI Taxonomy" id="1335967"/>
    <lineage>
        <taxon>Bacteria</taxon>
        <taxon>Pseudomonadati</taxon>
        <taxon>Pseudomonadota</taxon>
        <taxon>Alphaproteobacteria</taxon>
        <taxon>Hyphomicrobiales</taxon>
        <taxon>Devosiaceae</taxon>
        <taxon>Devosia</taxon>
    </lineage>
</organism>
<reference evidence="9" key="2">
    <citation type="submission" date="2020-09" db="EMBL/GenBank/DDBJ databases">
        <authorList>
            <person name="Sun Q."/>
            <person name="Kim S."/>
        </authorList>
    </citation>
    <scope>NUCLEOTIDE SEQUENCE</scope>
    <source>
        <strain evidence="9">KCTC 32437</strain>
    </source>
</reference>
<gene>
    <name evidence="9" type="ORF">GCM10007989_19600</name>
</gene>
<dbReference type="EC" id="2.7.7.7" evidence="3"/>
<evidence type="ECO:0000259" key="8">
    <source>
        <dbReference type="Pfam" id="PF11799"/>
    </source>
</evidence>
<dbReference type="Pfam" id="PF00817">
    <property type="entry name" value="IMS"/>
    <property type="match status" value="1"/>
</dbReference>
<dbReference type="InterPro" id="IPR050356">
    <property type="entry name" value="SulA_CellDiv_inhibitor"/>
</dbReference>
<dbReference type="CDD" id="cd03468">
    <property type="entry name" value="PolY_like"/>
    <property type="match status" value="1"/>
</dbReference>
<dbReference type="InterPro" id="IPR001126">
    <property type="entry name" value="UmuC"/>
</dbReference>
<comment type="caution">
    <text evidence="9">The sequence shown here is derived from an EMBL/GenBank/DDBJ whole genome shotgun (WGS) entry which is preliminary data.</text>
</comment>
<keyword evidence="10" id="KW-1185">Reference proteome</keyword>
<reference evidence="9" key="1">
    <citation type="journal article" date="2014" name="Int. J. Syst. Evol. Microbiol.">
        <title>Complete genome sequence of Corynebacterium casei LMG S-19264T (=DSM 44701T), isolated from a smear-ripened cheese.</title>
        <authorList>
            <consortium name="US DOE Joint Genome Institute (JGI-PGF)"/>
            <person name="Walter F."/>
            <person name="Albersmeier A."/>
            <person name="Kalinowski J."/>
            <person name="Ruckert C."/>
        </authorList>
    </citation>
    <scope>NUCLEOTIDE SEQUENCE</scope>
    <source>
        <strain evidence="9">KCTC 32437</strain>
    </source>
</reference>
<sequence length="538" mass="58949">MVLNLPLWATDCLRRAEPSLSPDLPLVLYEKNKGAMRLVALDALAAHAGLRAEQSLAEARAQLPTVQAREIDRSWTSAVFADFADWHSWASPLVAVLEDMTAYGDLVLDITGVSHLFGGEEAMLERVTGRLAAMGITVFGAIAPSIGAAWAISHHGRESRILAPDEVSAALSGLPVSALRLNGEQVAGLAQMGLKSIGQLYQRPRKPLQARFGVSLLTRLDQALGHVSERMTPRLPPAERFAERRFAEPIGLMDDVLAAAHDLAIRLGHDLEREGVAAHSFHLFIYRVDHKVLSLSVNAGRATRDPSHITRLFAHRSERLEGGYDPGFGIDMIRLAASSVDTLDETQMGVFETRDGASDLDRLYDRMTARLGALAVVRSIFVDTHVPERAIKLAPAVSGETNSVLPNTGLVRPLRLLPSPEPISVVAAVPDGPPAAMVWRRVRYGFVKASGPERIGAEWWRAHRRLDLLAPLDAGKTDRDDKPEQMPLLPNLEPFDSAAATRDYYVAEDDGGRRFWLFRLGLFVPGADPQWYLHGVFS</sequence>
<protein>
    <recommendedName>
        <fullName evidence="3">DNA-directed DNA polymerase</fullName>
        <ecNumber evidence="3">2.7.7.7</ecNumber>
    </recommendedName>
</protein>
<proteinExistence type="predicted"/>
<dbReference type="GO" id="GO:0006281">
    <property type="term" value="P:DNA repair"/>
    <property type="evidence" value="ECO:0007669"/>
    <property type="project" value="InterPro"/>
</dbReference>
<comment type="cofactor">
    <cofactor evidence="1">
        <name>Mg(2+)</name>
        <dbReference type="ChEBI" id="CHEBI:18420"/>
    </cofactor>
</comment>
<dbReference type="EMBL" id="BMZE01000002">
    <property type="protein sequence ID" value="GHA24031.1"/>
    <property type="molecule type" value="Genomic_DNA"/>
</dbReference>
<dbReference type="GO" id="GO:0003684">
    <property type="term" value="F:damaged DNA binding"/>
    <property type="evidence" value="ECO:0007669"/>
    <property type="project" value="InterPro"/>
</dbReference>
<keyword evidence="4" id="KW-0227">DNA damage</keyword>
<dbReference type="PANTHER" id="PTHR35369:SF2">
    <property type="entry name" value="BLR3025 PROTEIN"/>
    <property type="match status" value="1"/>
</dbReference>
<evidence type="ECO:0000256" key="4">
    <source>
        <dbReference type="ARBA" id="ARBA00022763"/>
    </source>
</evidence>
<name>A0A918S4G3_9HYPH</name>
<evidence type="ECO:0000313" key="10">
    <source>
        <dbReference type="Proteomes" id="UP000646579"/>
    </source>
</evidence>
<dbReference type="Pfam" id="PF11799">
    <property type="entry name" value="IMS_C"/>
    <property type="match status" value="1"/>
</dbReference>